<comment type="caution">
    <text evidence="3">The sequence shown here is derived from an EMBL/GenBank/DDBJ whole genome shotgun (WGS) entry which is preliminary data.</text>
</comment>
<reference evidence="3 4" key="1">
    <citation type="journal article" date="2019" name="Int. J. Syst. Evol. Microbiol.">
        <title>The Global Catalogue of Microorganisms (GCM) 10K type strain sequencing project: providing services to taxonomists for standard genome sequencing and annotation.</title>
        <authorList>
            <consortium name="The Broad Institute Genomics Platform"/>
            <consortium name="The Broad Institute Genome Sequencing Center for Infectious Disease"/>
            <person name="Wu L."/>
            <person name="Ma J."/>
        </authorList>
    </citation>
    <scope>NUCLEOTIDE SEQUENCE [LARGE SCALE GENOMIC DNA]</scope>
    <source>
        <strain evidence="3 4">PSRA2</strain>
    </source>
</reference>
<evidence type="ECO:0000313" key="3">
    <source>
        <dbReference type="EMBL" id="MFC6838161.1"/>
    </source>
</evidence>
<keyword evidence="4" id="KW-1185">Reference proteome</keyword>
<sequence length="318" mass="34766">MTHIGYTLSSEEHEPNDLVDHARRAEETGFDFVSVSDHYHPWVSAQGHSPFVWGTLGGVAAATEAVDVGVGVAAPIMRMHPAVYAQAAATAAAMFDGREFFFGVGTGENLNEHVLGDHWPEHAVRLEMLEEAVAVIRKLWSGEEVSHHGEHYTVENARLFTLPEEEPPICVSAYGDRTARSAAEMGDGFWSVGPQETLETWADHGGEGPRFCQLHACVAEDDETGVRTAHEQWPNSGLPGELSSVLPTPAFFEQATQMVSADDIREGSIMTGPDAQQHIDSIQTAIDAGYDHVYVHQIGDDQEAVFDLYREEVLPSFS</sequence>
<dbReference type="Proteomes" id="UP001596406">
    <property type="component" value="Unassembled WGS sequence"/>
</dbReference>
<evidence type="ECO:0000313" key="4">
    <source>
        <dbReference type="Proteomes" id="UP001596406"/>
    </source>
</evidence>
<dbReference type="Pfam" id="PF00296">
    <property type="entry name" value="Bac_luciferase"/>
    <property type="match status" value="1"/>
</dbReference>
<organism evidence="3 4">
    <name type="scientific">Halomarina ordinaria</name>
    <dbReference type="NCBI Taxonomy" id="3033939"/>
    <lineage>
        <taxon>Archaea</taxon>
        <taxon>Methanobacteriati</taxon>
        <taxon>Methanobacteriota</taxon>
        <taxon>Stenosarchaea group</taxon>
        <taxon>Halobacteria</taxon>
        <taxon>Halobacteriales</taxon>
        <taxon>Natronomonadaceae</taxon>
        <taxon>Halomarina</taxon>
    </lineage>
</organism>
<dbReference type="SUPFAM" id="SSF51679">
    <property type="entry name" value="Bacterial luciferase-like"/>
    <property type="match status" value="1"/>
</dbReference>
<feature type="domain" description="Luciferase-like" evidence="2">
    <location>
        <begin position="3"/>
        <end position="292"/>
    </location>
</feature>
<keyword evidence="1 3" id="KW-0560">Oxidoreductase</keyword>
<dbReference type="Gene3D" id="3.20.20.30">
    <property type="entry name" value="Luciferase-like domain"/>
    <property type="match status" value="1"/>
</dbReference>
<dbReference type="EMBL" id="JBHSXM010000003">
    <property type="protein sequence ID" value="MFC6838161.1"/>
    <property type="molecule type" value="Genomic_DNA"/>
</dbReference>
<dbReference type="GO" id="GO:0016491">
    <property type="term" value="F:oxidoreductase activity"/>
    <property type="evidence" value="ECO:0007669"/>
    <property type="project" value="UniProtKB-KW"/>
</dbReference>
<evidence type="ECO:0000256" key="1">
    <source>
        <dbReference type="ARBA" id="ARBA00023002"/>
    </source>
</evidence>
<dbReference type="InterPro" id="IPR011251">
    <property type="entry name" value="Luciferase-like_dom"/>
</dbReference>
<dbReference type="InterPro" id="IPR019945">
    <property type="entry name" value="F420_G6P_DH-rel"/>
</dbReference>
<dbReference type="PANTHER" id="PTHR43244:SF1">
    <property type="entry name" value="5,10-METHYLENETETRAHYDROMETHANOPTERIN REDUCTASE"/>
    <property type="match status" value="1"/>
</dbReference>
<dbReference type="CDD" id="cd01097">
    <property type="entry name" value="Tetrahydromethanopterin_reductase"/>
    <property type="match status" value="1"/>
</dbReference>
<dbReference type="EC" id="1.-.-.-" evidence="3"/>
<dbReference type="PANTHER" id="PTHR43244">
    <property type="match status" value="1"/>
</dbReference>
<gene>
    <name evidence="3" type="ORF">ACFQHK_16895</name>
</gene>
<dbReference type="RefSeq" id="WP_304449879.1">
    <property type="nucleotide sequence ID" value="NZ_JARRAH010000003.1"/>
</dbReference>
<dbReference type="NCBIfam" id="TIGR03557">
    <property type="entry name" value="F420_G6P_family"/>
    <property type="match status" value="1"/>
</dbReference>
<dbReference type="InterPro" id="IPR050564">
    <property type="entry name" value="F420-G6PD/mer"/>
</dbReference>
<dbReference type="AlphaFoldDB" id="A0ABD5UCS8"/>
<accession>A0ABD5UCS8</accession>
<proteinExistence type="predicted"/>
<dbReference type="InterPro" id="IPR036661">
    <property type="entry name" value="Luciferase-like_sf"/>
</dbReference>
<name>A0ABD5UCS8_9EURY</name>
<protein>
    <submittedName>
        <fullName evidence="3">TIGR03557 family F420-dependent LLM class oxidoreductase</fullName>
        <ecNumber evidence="3">1.-.-.-</ecNumber>
    </submittedName>
</protein>
<evidence type="ECO:0000259" key="2">
    <source>
        <dbReference type="Pfam" id="PF00296"/>
    </source>
</evidence>